<dbReference type="InterPro" id="IPR024655">
    <property type="entry name" value="Asl1_glyco_hydro_catalytic"/>
</dbReference>
<evidence type="ECO:0000313" key="4">
    <source>
        <dbReference type="Proteomes" id="UP000638732"/>
    </source>
</evidence>
<dbReference type="Pfam" id="PF11790">
    <property type="entry name" value="Glyco_hydro_cc"/>
    <property type="match status" value="1"/>
</dbReference>
<dbReference type="SUPFAM" id="SSF51445">
    <property type="entry name" value="(Trans)glycosidases"/>
    <property type="match status" value="1"/>
</dbReference>
<reference evidence="3" key="1">
    <citation type="submission" date="2020-01" db="EMBL/GenBank/DDBJ databases">
        <authorList>
            <person name="Seo Y.L."/>
        </authorList>
    </citation>
    <scope>NUCLEOTIDE SEQUENCE</scope>
    <source>
        <strain evidence="3">R11</strain>
    </source>
</reference>
<protein>
    <recommendedName>
        <fullName evidence="2">Asl1-like glycosyl hydrolase catalytic domain-containing protein</fullName>
    </recommendedName>
</protein>
<sequence>MDPKKFYLLFLLAIFLTFSCKKDDPPALASTSTLPTPSTIDVTSTTTLSSASTLTSVNAISGKSYVIGSLTKGSTYYIDRSNLLTSVPDSLSGLSLIKSANDDKANASTSFLSFTLASTSTVYVGYDKRGTTLPSWLSGWKKLSATIGTNDAKLGSFVLYSKTYAAGNVTLGGTMASPAKGALCQYIVFAKAGGTVTSPTTGSMIFGINGHSISSPPYTAVGIDGQIALLKQMDMTYYRQDINFNSDGSIESLNSFIPIYNATKAAGITILPMVYTSTLDLNKSESVNYSAGKTKGTALAAKNSKYFKYYELGNELDNKVILSGNGDKNSNYDITKFNRVAAYLKGLNDGIKASQPTAQTMIDASWLHFAYMQMLIDYGVKFDIVAWHWYSEMESIAPSNPLKVTDISVKLASLFSKPIWFTEVGQRYKAVSNIEQLQNDFIMSFTKKVKANHRVGALLLYELFDEPFKAPNLLEANYGFIKWTTQYTKWKAKMVVGNLSVD</sequence>
<gene>
    <name evidence="3" type="ORF">GSY63_11765</name>
</gene>
<accession>A0A965ZHY1</accession>
<feature type="signal peptide" evidence="1">
    <location>
        <begin position="1"/>
        <end position="22"/>
    </location>
</feature>
<dbReference type="AlphaFoldDB" id="A0A965ZHY1"/>
<dbReference type="RefSeq" id="WP_166586004.1">
    <property type="nucleotide sequence ID" value="NZ_WWEO01000042.1"/>
</dbReference>
<proteinExistence type="predicted"/>
<dbReference type="PROSITE" id="PS51257">
    <property type="entry name" value="PROKAR_LIPOPROTEIN"/>
    <property type="match status" value="1"/>
</dbReference>
<name>A0A965ZHY1_9SPHI</name>
<keyword evidence="4" id="KW-1185">Reference proteome</keyword>
<evidence type="ECO:0000313" key="3">
    <source>
        <dbReference type="EMBL" id="NCD70037.1"/>
    </source>
</evidence>
<dbReference type="Proteomes" id="UP000638732">
    <property type="component" value="Unassembled WGS sequence"/>
</dbReference>
<feature type="domain" description="Asl1-like glycosyl hydrolase catalytic" evidence="2">
    <location>
        <begin position="350"/>
        <end position="457"/>
    </location>
</feature>
<dbReference type="Gene3D" id="3.20.20.80">
    <property type="entry name" value="Glycosidases"/>
    <property type="match status" value="1"/>
</dbReference>
<keyword evidence="1" id="KW-0732">Signal</keyword>
<dbReference type="EMBL" id="WWEO01000042">
    <property type="protein sequence ID" value="NCD70037.1"/>
    <property type="molecule type" value="Genomic_DNA"/>
</dbReference>
<dbReference type="InterPro" id="IPR017853">
    <property type="entry name" value="GH"/>
</dbReference>
<evidence type="ECO:0000259" key="2">
    <source>
        <dbReference type="Pfam" id="PF11790"/>
    </source>
</evidence>
<evidence type="ECO:0000256" key="1">
    <source>
        <dbReference type="SAM" id="SignalP"/>
    </source>
</evidence>
<reference evidence="3" key="2">
    <citation type="submission" date="2020-10" db="EMBL/GenBank/DDBJ databases">
        <title>Mucilaginibacter sp. nov., isolated from soil.</title>
        <authorList>
            <person name="Jeon C.O."/>
        </authorList>
    </citation>
    <scope>NUCLEOTIDE SEQUENCE</scope>
    <source>
        <strain evidence="3">R11</strain>
    </source>
</reference>
<comment type="caution">
    <text evidence="3">The sequence shown here is derived from an EMBL/GenBank/DDBJ whole genome shotgun (WGS) entry which is preliminary data.</text>
</comment>
<feature type="chain" id="PRO_5037144112" description="Asl1-like glycosyl hydrolase catalytic domain-containing protein" evidence="1">
    <location>
        <begin position="23"/>
        <end position="502"/>
    </location>
</feature>
<organism evidence="3 4">
    <name type="scientific">Mucilaginibacter agri</name>
    <dbReference type="NCBI Taxonomy" id="2695265"/>
    <lineage>
        <taxon>Bacteria</taxon>
        <taxon>Pseudomonadati</taxon>
        <taxon>Bacteroidota</taxon>
        <taxon>Sphingobacteriia</taxon>
        <taxon>Sphingobacteriales</taxon>
        <taxon>Sphingobacteriaceae</taxon>
        <taxon>Mucilaginibacter</taxon>
    </lineage>
</organism>